<dbReference type="GO" id="GO:0016197">
    <property type="term" value="P:endosomal transport"/>
    <property type="evidence" value="ECO:0007669"/>
    <property type="project" value="TreeGrafter"/>
</dbReference>
<feature type="region of interest" description="Disordered" evidence="2">
    <location>
        <begin position="37"/>
        <end position="73"/>
    </location>
</feature>
<keyword evidence="1" id="KW-0072">Autophagy</keyword>
<dbReference type="AlphaFoldDB" id="A0A7S3V6E3"/>
<dbReference type="PANTHER" id="PTHR21481:SF0">
    <property type="entry name" value="PROTEIN CLEC16A"/>
    <property type="match status" value="1"/>
</dbReference>
<name>A0A7S3V6E3_9STRA</name>
<feature type="domain" description="FPL" evidence="3">
    <location>
        <begin position="224"/>
        <end position="347"/>
    </location>
</feature>
<evidence type="ECO:0000313" key="4">
    <source>
        <dbReference type="EMBL" id="CAE0460358.1"/>
    </source>
</evidence>
<dbReference type="GO" id="GO:0005770">
    <property type="term" value="C:late endosome"/>
    <property type="evidence" value="ECO:0007669"/>
    <property type="project" value="TreeGrafter"/>
</dbReference>
<dbReference type="GO" id="GO:0006914">
    <property type="term" value="P:autophagy"/>
    <property type="evidence" value="ECO:0007669"/>
    <property type="project" value="UniProtKB-KW"/>
</dbReference>
<dbReference type="PANTHER" id="PTHR21481">
    <property type="entry name" value="PROTEIN CLEC16A"/>
    <property type="match status" value="1"/>
</dbReference>
<feature type="compositionally biased region" description="Basic and acidic residues" evidence="2">
    <location>
        <begin position="62"/>
        <end position="73"/>
    </location>
</feature>
<accession>A0A7S3V6E3</accession>
<evidence type="ECO:0000256" key="2">
    <source>
        <dbReference type="SAM" id="MobiDB-lite"/>
    </source>
</evidence>
<feature type="compositionally biased region" description="Polar residues" evidence="2">
    <location>
        <begin position="39"/>
        <end position="54"/>
    </location>
</feature>
<dbReference type="EMBL" id="HBIO01007017">
    <property type="protein sequence ID" value="CAE0460358.1"/>
    <property type="molecule type" value="Transcribed_RNA"/>
</dbReference>
<reference evidence="4" key="1">
    <citation type="submission" date="2021-01" db="EMBL/GenBank/DDBJ databases">
        <authorList>
            <person name="Corre E."/>
            <person name="Pelletier E."/>
            <person name="Niang G."/>
            <person name="Scheremetjew M."/>
            <person name="Finn R."/>
            <person name="Kale V."/>
            <person name="Holt S."/>
            <person name="Cochrane G."/>
            <person name="Meng A."/>
            <person name="Brown T."/>
            <person name="Cohen L."/>
        </authorList>
    </citation>
    <scope>NUCLEOTIDE SEQUENCE</scope>
    <source>
        <strain evidence="4">MM31A-1</strain>
    </source>
</reference>
<protein>
    <recommendedName>
        <fullName evidence="3">FPL domain-containing protein</fullName>
    </recommendedName>
</protein>
<organism evidence="4">
    <name type="scientific">Chaetoceros debilis</name>
    <dbReference type="NCBI Taxonomy" id="122233"/>
    <lineage>
        <taxon>Eukaryota</taxon>
        <taxon>Sar</taxon>
        <taxon>Stramenopiles</taxon>
        <taxon>Ochrophyta</taxon>
        <taxon>Bacillariophyta</taxon>
        <taxon>Coscinodiscophyceae</taxon>
        <taxon>Chaetocerotophycidae</taxon>
        <taxon>Chaetocerotales</taxon>
        <taxon>Chaetocerotaceae</taxon>
        <taxon>Chaetoceros</taxon>
    </lineage>
</organism>
<evidence type="ECO:0000256" key="1">
    <source>
        <dbReference type="ARBA" id="ARBA00023006"/>
    </source>
</evidence>
<dbReference type="GO" id="GO:0007034">
    <property type="term" value="P:vacuolar transport"/>
    <property type="evidence" value="ECO:0007669"/>
    <property type="project" value="TreeGrafter"/>
</dbReference>
<dbReference type="GO" id="GO:0005794">
    <property type="term" value="C:Golgi apparatus"/>
    <property type="evidence" value="ECO:0007669"/>
    <property type="project" value="TreeGrafter"/>
</dbReference>
<evidence type="ECO:0000259" key="3">
    <source>
        <dbReference type="Pfam" id="PF09758"/>
    </source>
</evidence>
<dbReference type="Pfam" id="PF09758">
    <property type="entry name" value="FPL"/>
    <property type="match status" value="1"/>
</dbReference>
<sequence>MRLFSSKLSINGGKLEDYNISKLRSMYSDLLTIVEPSGKSANKENNGSGANYTVRNFRRSRRNGDPKSEQGMDDEVVHFDTFATESLPGSINTWLTLSATKPRSHRSDNSTNNGQFTSTKAVNALVKARKAEARLIELIRSLLEIVVYGEQHNNDRITNKTIQNKHRRSNDAVFEYFCDKNMLSLFVDICKAKPNHITSLTDAQDPVSSLGSDIAYGGVVWTSLVKAQVLQSISILISNVSEPTSIFYLLSNNSINELIYAFVPLRQFTEEALDEILPVYISFLKTLALLLADNSKHLFHFFCNQNGSSSSLPTFPLLYAACEVISSVSRNDSFVQTTCLNIILNIFQLPEQEIRDVIGESFMEQTMLFSYLAEKLHGRYETICECMAEERVNLIEHGDKLECEVAKLEDLFHFVNDLLWCSQRSVNVRACEFVVQFVVSMLNEVINLEVIETHQTKEQKKKEATLHYQASMFFLNKVYTTIDYTPLLKMILLALFHPYSPAESQIEEMSQTIRKELVLTSTLNAIAQNDFVVIDSIKVKENDINGRNTMEDLTTHVIEDPDVQGEVSVSVRSNPYRRKMLTSLSGSDGDGCFLQTAMMIESAMISECMDISLLRKLGLVPNYCNLEQDDVATIGSALGSFFQSPRYKTSSVIGKHAFDCAISLSAWYAPRLLQAAAGEELFTDCVHSRMQNSAVFQGLVNAKRLCALECAKLKAMPGISEFYSDLVEAQIRSIFDNNECAAFSCNLAHLSTQSHLHAIQFLLPTSRILHLNEIENAKFAIHSMLLSKLCQKHFENIQNSILDVVIGVASRWVDDLFNFKTSYTPTSDLMALGCLIHQPIVGSDFVIEDQTHFHFSPSLALTDSELKFPPINLSASAPQWSAVSDKERRRQLADKILIKATNMILIINPIELLVLKPKSKVSDNRGTIMCCTLLSNVIAVAMDGEWLHIAMKNVDDVGALIKKGNMALRFNGRKECLAAREYIESTRTELKNSLSTKMDQFLKDI</sequence>
<dbReference type="InterPro" id="IPR019155">
    <property type="entry name" value="CLEC16A/TT9_N"/>
</dbReference>
<gene>
    <name evidence="4" type="ORF">CDEB00056_LOCUS5199</name>
</gene>
<dbReference type="GO" id="GO:1901096">
    <property type="term" value="P:regulation of autophagosome maturation"/>
    <property type="evidence" value="ECO:0007669"/>
    <property type="project" value="TreeGrafter"/>
</dbReference>
<dbReference type="InterPro" id="IPR039272">
    <property type="entry name" value="CLEC16A/TT9"/>
</dbReference>
<proteinExistence type="predicted"/>